<evidence type="ECO:0000256" key="2">
    <source>
        <dbReference type="ARBA" id="ARBA00012162"/>
    </source>
</evidence>
<dbReference type="FunFam" id="3.30.950.10:FF:000005">
    <property type="entry name" value="Uroporphyrin-III c-methyltransferase, putative"/>
    <property type="match status" value="1"/>
</dbReference>
<evidence type="ECO:0000256" key="10">
    <source>
        <dbReference type="ARBA" id="ARBA00055636"/>
    </source>
</evidence>
<dbReference type="Proteomes" id="UP000265703">
    <property type="component" value="Unassembled WGS sequence"/>
</dbReference>
<protein>
    <recommendedName>
        <fullName evidence="2">uroporphyrinogen-III C-methyltransferase</fullName>
        <ecNumber evidence="2">2.1.1.107</ecNumber>
    </recommendedName>
</protein>
<reference evidence="13 14" key="1">
    <citation type="submission" date="2018-06" db="EMBL/GenBank/DDBJ databases">
        <title>Comparative genomics reveals the genomic features of Rhizophagus irregularis, R. cerebriforme, R. diaphanum and Gigaspora rosea, and their symbiotic lifestyle signature.</title>
        <authorList>
            <person name="Morin E."/>
            <person name="San Clemente H."/>
            <person name="Chen E.C.H."/>
            <person name="De La Providencia I."/>
            <person name="Hainaut M."/>
            <person name="Kuo A."/>
            <person name="Kohler A."/>
            <person name="Murat C."/>
            <person name="Tang N."/>
            <person name="Roy S."/>
            <person name="Loubradou J."/>
            <person name="Henrissat B."/>
            <person name="Grigoriev I.V."/>
            <person name="Corradi N."/>
            <person name="Roux C."/>
            <person name="Martin F.M."/>
        </authorList>
    </citation>
    <scope>NUCLEOTIDE SEQUENCE [LARGE SCALE GENOMIC DNA]</scope>
    <source>
        <strain evidence="13 14">DAOM 227022</strain>
    </source>
</reference>
<evidence type="ECO:0000256" key="11">
    <source>
        <dbReference type="SAM" id="MobiDB-lite"/>
    </source>
</evidence>
<dbReference type="Pfam" id="PF00590">
    <property type="entry name" value="TP_methylase"/>
    <property type="match status" value="1"/>
</dbReference>
<keyword evidence="6" id="KW-0949">S-adenosyl-L-methionine</keyword>
<dbReference type="AlphaFoldDB" id="A0A397SEM0"/>
<feature type="compositionally biased region" description="Polar residues" evidence="11">
    <location>
        <begin position="1"/>
        <end position="14"/>
    </location>
</feature>
<evidence type="ECO:0000313" key="13">
    <source>
        <dbReference type="EMBL" id="RIA84673.1"/>
    </source>
</evidence>
<dbReference type="InterPro" id="IPR014777">
    <property type="entry name" value="4pyrrole_Mease_sub1"/>
</dbReference>
<dbReference type="Gene3D" id="3.40.1010.10">
    <property type="entry name" value="Cobalt-precorrin-4 Transmethylase, Domain 1"/>
    <property type="match status" value="1"/>
</dbReference>
<dbReference type="PANTHER" id="PTHR45790:SF6">
    <property type="entry name" value="UROPORPHYRINOGEN-III C-METHYLTRANSFERASE"/>
    <property type="match status" value="1"/>
</dbReference>
<evidence type="ECO:0000256" key="9">
    <source>
        <dbReference type="ARBA" id="ARBA00052360"/>
    </source>
</evidence>
<keyword evidence="14" id="KW-1185">Reference proteome</keyword>
<dbReference type="GO" id="GO:0019354">
    <property type="term" value="P:siroheme biosynthetic process"/>
    <property type="evidence" value="ECO:0007669"/>
    <property type="project" value="InterPro"/>
</dbReference>
<evidence type="ECO:0000256" key="6">
    <source>
        <dbReference type="ARBA" id="ARBA00022691"/>
    </source>
</evidence>
<dbReference type="InterPro" id="IPR035996">
    <property type="entry name" value="4pyrrol_Methylase_sf"/>
</dbReference>
<dbReference type="FunFam" id="3.40.1010.10:FF:000006">
    <property type="entry name" value="Siroheme synthase, putative"/>
    <property type="match status" value="1"/>
</dbReference>
<dbReference type="InterPro" id="IPR000878">
    <property type="entry name" value="4pyrrol_Mease"/>
</dbReference>
<evidence type="ECO:0000259" key="12">
    <source>
        <dbReference type="Pfam" id="PF00590"/>
    </source>
</evidence>
<evidence type="ECO:0000256" key="7">
    <source>
        <dbReference type="ARBA" id="ARBA00023167"/>
    </source>
</evidence>
<dbReference type="GO" id="GO:0009086">
    <property type="term" value="P:methionine biosynthetic process"/>
    <property type="evidence" value="ECO:0007669"/>
    <property type="project" value="UniProtKB-KW"/>
</dbReference>
<keyword evidence="7" id="KW-0486">Methionine biosynthesis</keyword>
<dbReference type="EMBL" id="QKYT01000475">
    <property type="protein sequence ID" value="RIA84673.1"/>
    <property type="molecule type" value="Genomic_DNA"/>
</dbReference>
<feature type="domain" description="Tetrapyrrole methylase" evidence="12">
    <location>
        <begin position="25"/>
        <end position="234"/>
    </location>
</feature>
<proteinExistence type="inferred from homology"/>
<evidence type="ECO:0000256" key="3">
    <source>
        <dbReference type="ARBA" id="ARBA00022603"/>
    </source>
</evidence>
<dbReference type="Gene3D" id="3.30.950.10">
    <property type="entry name" value="Methyltransferase, Cobalt-precorrin-4 Transmethylase, Domain 2"/>
    <property type="match status" value="1"/>
</dbReference>
<keyword evidence="4" id="KW-0028">Amino-acid biosynthesis</keyword>
<dbReference type="PANTHER" id="PTHR45790">
    <property type="entry name" value="SIROHEME SYNTHASE-RELATED"/>
    <property type="match status" value="1"/>
</dbReference>
<dbReference type="OrthoDB" id="508204at2759"/>
<accession>A0A397SEM0</accession>
<dbReference type="NCBIfam" id="TIGR01469">
    <property type="entry name" value="cobA_cysG_Cterm"/>
    <property type="match status" value="1"/>
</dbReference>
<evidence type="ECO:0000256" key="1">
    <source>
        <dbReference type="ARBA" id="ARBA00005879"/>
    </source>
</evidence>
<sequence length="259" mass="28091">MQKNEYSSHVTRSSDLSHKDKRGRIRLVGAGPGDPNLLTRAAYQAIQEADLILSDKLVPKEVLKLIPKHTEVFVAAKKFCANVEAAQAELNNAGLDALNRGKDVVRLKQGDPFLLGRGGEEFLFFRSHGYIPQVIPGVSSCMSAPLLANIPVTHRGVASQLLVCTGTGKRNTSIKVPTYNPVCTTVFLMACHRIRDLTNDLMNEGNYPSDCPCVVIERASFVDQKEIRGTLGTIADILDKVGHNPPGTFVVGQACVVLS</sequence>
<name>A0A397SEM0_9GLOM</name>
<dbReference type="CDD" id="cd11642">
    <property type="entry name" value="SUMT"/>
    <property type="match status" value="1"/>
</dbReference>
<evidence type="ECO:0000313" key="14">
    <source>
        <dbReference type="Proteomes" id="UP000265703"/>
    </source>
</evidence>
<organism evidence="13 14">
    <name type="scientific">Glomus cerebriforme</name>
    <dbReference type="NCBI Taxonomy" id="658196"/>
    <lineage>
        <taxon>Eukaryota</taxon>
        <taxon>Fungi</taxon>
        <taxon>Fungi incertae sedis</taxon>
        <taxon>Mucoromycota</taxon>
        <taxon>Glomeromycotina</taxon>
        <taxon>Glomeromycetes</taxon>
        <taxon>Glomerales</taxon>
        <taxon>Glomeraceae</taxon>
        <taxon>Glomus</taxon>
    </lineage>
</organism>
<dbReference type="SUPFAM" id="SSF53790">
    <property type="entry name" value="Tetrapyrrole methylase"/>
    <property type="match status" value="1"/>
</dbReference>
<dbReference type="GO" id="GO:0004851">
    <property type="term" value="F:uroporphyrin-III C-methyltransferase activity"/>
    <property type="evidence" value="ECO:0007669"/>
    <property type="project" value="UniProtKB-EC"/>
</dbReference>
<comment type="catalytic activity">
    <reaction evidence="9">
        <text>uroporphyrinogen III + 2 S-adenosyl-L-methionine = precorrin-2 + 2 S-adenosyl-L-homocysteine + H(+)</text>
        <dbReference type="Rhea" id="RHEA:32459"/>
        <dbReference type="ChEBI" id="CHEBI:15378"/>
        <dbReference type="ChEBI" id="CHEBI:57308"/>
        <dbReference type="ChEBI" id="CHEBI:57856"/>
        <dbReference type="ChEBI" id="CHEBI:58827"/>
        <dbReference type="ChEBI" id="CHEBI:59789"/>
        <dbReference type="EC" id="2.1.1.107"/>
    </reaction>
</comment>
<comment type="caution">
    <text evidence="13">The sequence shown here is derived from an EMBL/GenBank/DDBJ whole genome shotgun (WGS) entry which is preliminary data.</text>
</comment>
<dbReference type="InterPro" id="IPR050161">
    <property type="entry name" value="Siro_Cobalamin_biosynth"/>
</dbReference>
<dbReference type="GO" id="GO:0032259">
    <property type="term" value="P:methylation"/>
    <property type="evidence" value="ECO:0007669"/>
    <property type="project" value="UniProtKB-KW"/>
</dbReference>
<comment type="function">
    <text evidence="10">Siroheme synthase involved in methionine biosynthesis.</text>
</comment>
<feature type="region of interest" description="Disordered" evidence="11">
    <location>
        <begin position="1"/>
        <end position="25"/>
    </location>
</feature>
<evidence type="ECO:0000256" key="5">
    <source>
        <dbReference type="ARBA" id="ARBA00022679"/>
    </source>
</evidence>
<comment type="similarity">
    <text evidence="1">Belongs to the precorrin methyltransferase family.</text>
</comment>
<keyword evidence="3 13" id="KW-0489">Methyltransferase</keyword>
<dbReference type="InterPro" id="IPR014776">
    <property type="entry name" value="4pyrrole_Mease_sub2"/>
</dbReference>
<keyword evidence="5" id="KW-0808">Transferase</keyword>
<dbReference type="STRING" id="658196.A0A397SEM0"/>
<evidence type="ECO:0000256" key="4">
    <source>
        <dbReference type="ARBA" id="ARBA00022605"/>
    </source>
</evidence>
<gene>
    <name evidence="13" type="ORF">C1645_698463</name>
</gene>
<dbReference type="InterPro" id="IPR006366">
    <property type="entry name" value="CobA/CysG_C"/>
</dbReference>
<dbReference type="EC" id="2.1.1.107" evidence="2"/>
<keyword evidence="8" id="KW-0627">Porphyrin biosynthesis</keyword>
<evidence type="ECO:0000256" key="8">
    <source>
        <dbReference type="ARBA" id="ARBA00023244"/>
    </source>
</evidence>